<dbReference type="AlphaFoldDB" id="A0A9P6M4C8"/>
<dbReference type="InterPro" id="IPR000182">
    <property type="entry name" value="GNAT_dom"/>
</dbReference>
<evidence type="ECO:0000259" key="2">
    <source>
        <dbReference type="PROSITE" id="PS51186"/>
    </source>
</evidence>
<accession>A0A9P6M4C8</accession>
<reference evidence="3" key="1">
    <citation type="journal article" date="2020" name="Fungal Divers.">
        <title>Resolving the Mortierellaceae phylogeny through synthesis of multi-gene phylogenetics and phylogenomics.</title>
        <authorList>
            <person name="Vandepol N."/>
            <person name="Liber J."/>
            <person name="Desiro A."/>
            <person name="Na H."/>
            <person name="Kennedy M."/>
            <person name="Barry K."/>
            <person name="Grigoriev I.V."/>
            <person name="Miller A.N."/>
            <person name="O'Donnell K."/>
            <person name="Stajich J.E."/>
            <person name="Bonito G."/>
        </authorList>
    </citation>
    <scope>NUCLEOTIDE SEQUENCE</scope>
    <source>
        <strain evidence="3">CK1249</strain>
    </source>
</reference>
<keyword evidence="4" id="KW-1185">Reference proteome</keyword>
<evidence type="ECO:0000313" key="4">
    <source>
        <dbReference type="Proteomes" id="UP000738359"/>
    </source>
</evidence>
<dbReference type="GO" id="GO:0016747">
    <property type="term" value="F:acyltransferase activity, transferring groups other than amino-acyl groups"/>
    <property type="evidence" value="ECO:0007669"/>
    <property type="project" value="InterPro"/>
</dbReference>
<dbReference type="PANTHER" id="PTHR42791">
    <property type="entry name" value="GNAT FAMILY ACETYLTRANSFERASE"/>
    <property type="match status" value="1"/>
</dbReference>
<protein>
    <recommendedName>
        <fullName evidence="2">N-acetyltransferase domain-containing protein</fullName>
    </recommendedName>
</protein>
<evidence type="ECO:0000313" key="3">
    <source>
        <dbReference type="EMBL" id="KAF9965231.1"/>
    </source>
</evidence>
<dbReference type="PROSITE" id="PS51186">
    <property type="entry name" value="GNAT"/>
    <property type="match status" value="1"/>
</dbReference>
<dbReference type="Gene3D" id="3.40.630.30">
    <property type="match status" value="1"/>
</dbReference>
<feature type="domain" description="N-acetyltransferase" evidence="2">
    <location>
        <begin position="84"/>
        <end position="237"/>
    </location>
</feature>
<dbReference type="EMBL" id="JAAAHY010000275">
    <property type="protein sequence ID" value="KAF9965231.1"/>
    <property type="molecule type" value="Genomic_DNA"/>
</dbReference>
<feature type="region of interest" description="Disordered" evidence="1">
    <location>
        <begin position="98"/>
        <end position="131"/>
    </location>
</feature>
<organism evidence="3 4">
    <name type="scientific">Mortierella alpina</name>
    <name type="common">Oleaginous fungus</name>
    <name type="synonym">Mortierella renispora</name>
    <dbReference type="NCBI Taxonomy" id="64518"/>
    <lineage>
        <taxon>Eukaryota</taxon>
        <taxon>Fungi</taxon>
        <taxon>Fungi incertae sedis</taxon>
        <taxon>Mucoromycota</taxon>
        <taxon>Mortierellomycotina</taxon>
        <taxon>Mortierellomycetes</taxon>
        <taxon>Mortierellales</taxon>
        <taxon>Mortierellaceae</taxon>
        <taxon>Mortierella</taxon>
    </lineage>
</organism>
<comment type="caution">
    <text evidence="3">The sequence shown here is derived from an EMBL/GenBank/DDBJ whole genome shotgun (WGS) entry which is preliminary data.</text>
</comment>
<dbReference type="InterPro" id="IPR016181">
    <property type="entry name" value="Acyl_CoA_acyltransferase"/>
</dbReference>
<dbReference type="Proteomes" id="UP000738359">
    <property type="component" value="Unassembled WGS sequence"/>
</dbReference>
<name>A0A9P6M4C8_MORAP</name>
<feature type="compositionally biased region" description="Basic and acidic residues" evidence="1">
    <location>
        <begin position="119"/>
        <end position="131"/>
    </location>
</feature>
<dbReference type="Pfam" id="PF13508">
    <property type="entry name" value="Acetyltransf_7"/>
    <property type="match status" value="1"/>
</dbReference>
<dbReference type="SUPFAM" id="SSF55729">
    <property type="entry name" value="Acyl-CoA N-acyltransferases (Nat)"/>
    <property type="match status" value="1"/>
</dbReference>
<gene>
    <name evidence="3" type="ORF">BGZ70_005204</name>
</gene>
<evidence type="ECO:0000256" key="1">
    <source>
        <dbReference type="SAM" id="MobiDB-lite"/>
    </source>
</evidence>
<proteinExistence type="predicted"/>
<dbReference type="InterPro" id="IPR052523">
    <property type="entry name" value="Trichothecene_AcTrans"/>
</dbReference>
<dbReference type="OrthoDB" id="410198at2759"/>
<sequence>MSTKSRSFSLQQVVVEDAAPLAKIGSNSFVNDRNTLVKGLGDDPYKLEEVLRDPIEHYLSLPHKIQCIKAVDDETGESMGYVYWGFRGWAPEDIPTLHGKGVPVPEPAKPASADEKEEEAGKEAEESSAVVEKEEQDLVKRLIALTDKDMDDWCEKLMPEGCKCMFVVSLSVDPKFHGQGVGSALMRWGTAAADEAGVYMWVHSSESAHTFYAKEGFEVVGTLDVDLDEYALAPPPPEHDTMNGKWGHYVFRYMKRLPNKRRA</sequence>
<dbReference type="CDD" id="cd04301">
    <property type="entry name" value="NAT_SF"/>
    <property type="match status" value="1"/>
</dbReference>
<dbReference type="PANTHER" id="PTHR42791:SF1">
    <property type="entry name" value="N-ACETYLTRANSFERASE DOMAIN-CONTAINING PROTEIN"/>
    <property type="match status" value="1"/>
</dbReference>